<evidence type="ECO:0000313" key="2">
    <source>
        <dbReference type="EMBL" id="KZN68921.1"/>
    </source>
</evidence>
<dbReference type="EMBL" id="AUXX01000007">
    <property type="protein sequence ID" value="KZN68921.1"/>
    <property type="molecule type" value="Genomic_DNA"/>
</dbReference>
<organism evidence="2 3">
    <name type="scientific">Pseudoalteromonas luteoviolacea S4060-1</name>
    <dbReference type="NCBI Taxonomy" id="1365257"/>
    <lineage>
        <taxon>Bacteria</taxon>
        <taxon>Pseudomonadati</taxon>
        <taxon>Pseudomonadota</taxon>
        <taxon>Gammaproteobacteria</taxon>
        <taxon>Alteromonadales</taxon>
        <taxon>Pseudoalteromonadaceae</taxon>
        <taxon>Pseudoalteromonas</taxon>
    </lineage>
</organism>
<dbReference type="Proteomes" id="UP000076661">
    <property type="component" value="Unassembled WGS sequence"/>
</dbReference>
<proteinExistence type="predicted"/>
<feature type="region of interest" description="Disordered" evidence="1">
    <location>
        <begin position="43"/>
        <end position="66"/>
    </location>
</feature>
<dbReference type="PATRIC" id="fig|1365257.3.peg.1088"/>
<reference evidence="2 3" key="1">
    <citation type="submission" date="2013-07" db="EMBL/GenBank/DDBJ databases">
        <title>Comparative Genomic and Metabolomic Analysis of Twelve Strains of Pseudoalteromonas luteoviolacea.</title>
        <authorList>
            <person name="Vynne N.G."/>
            <person name="Mansson M."/>
            <person name="Gram L."/>
        </authorList>
    </citation>
    <scope>NUCLEOTIDE SEQUENCE [LARGE SCALE GENOMIC DNA]</scope>
    <source>
        <strain evidence="2 3">S4060-1</strain>
    </source>
</reference>
<evidence type="ECO:0000256" key="1">
    <source>
        <dbReference type="SAM" id="MobiDB-lite"/>
    </source>
</evidence>
<protein>
    <submittedName>
        <fullName evidence="2">Uncharacterized protein</fullName>
    </submittedName>
</protein>
<sequence length="66" mass="7006">MKVLFSLTTSLLQKLSVASKQVNAPTLTQANTLNWATLHKVRGGSGTHKGKKPADGLPNYSGCIEP</sequence>
<gene>
    <name evidence="2" type="ORF">N478_13435</name>
</gene>
<evidence type="ECO:0000313" key="3">
    <source>
        <dbReference type="Proteomes" id="UP000076661"/>
    </source>
</evidence>
<accession>A0A167NVQ5</accession>
<dbReference type="AlphaFoldDB" id="A0A167NVQ5"/>
<comment type="caution">
    <text evidence="2">The sequence shown here is derived from an EMBL/GenBank/DDBJ whole genome shotgun (WGS) entry which is preliminary data.</text>
</comment>
<dbReference type="RefSeq" id="WP_063373369.1">
    <property type="nucleotide sequence ID" value="NZ_AUXX01000007.1"/>
</dbReference>
<name>A0A167NVQ5_9GAMM</name>